<dbReference type="EMBL" id="CM037019">
    <property type="protein sequence ID" value="KAH7671750.1"/>
    <property type="molecule type" value="Genomic_DNA"/>
</dbReference>
<keyword evidence="1" id="KW-0808">Transferase</keyword>
<dbReference type="EC" id="2.1.1.259" evidence="1"/>
<organism evidence="1 2">
    <name type="scientific">Dioscorea alata</name>
    <name type="common">Purple yam</name>
    <dbReference type="NCBI Taxonomy" id="55571"/>
    <lineage>
        <taxon>Eukaryota</taxon>
        <taxon>Viridiplantae</taxon>
        <taxon>Streptophyta</taxon>
        <taxon>Embryophyta</taxon>
        <taxon>Tracheophyta</taxon>
        <taxon>Spermatophyta</taxon>
        <taxon>Magnoliopsida</taxon>
        <taxon>Liliopsida</taxon>
        <taxon>Dioscoreales</taxon>
        <taxon>Dioscoreaceae</taxon>
        <taxon>Dioscorea</taxon>
    </lineage>
</organism>
<reference evidence="2" key="1">
    <citation type="journal article" date="2022" name="Nat. Commun.">
        <title>Chromosome evolution and the genetic basis of agronomically important traits in greater yam.</title>
        <authorList>
            <person name="Bredeson J.V."/>
            <person name="Lyons J.B."/>
            <person name="Oniyinde I.O."/>
            <person name="Okereke N.R."/>
            <person name="Kolade O."/>
            <person name="Nnabue I."/>
            <person name="Nwadili C.O."/>
            <person name="Hribova E."/>
            <person name="Parker M."/>
            <person name="Nwogha J."/>
            <person name="Shu S."/>
            <person name="Carlson J."/>
            <person name="Kariba R."/>
            <person name="Muthemba S."/>
            <person name="Knop K."/>
            <person name="Barton G.J."/>
            <person name="Sherwood A.V."/>
            <person name="Lopez-Montes A."/>
            <person name="Asiedu R."/>
            <person name="Jamnadass R."/>
            <person name="Muchugi A."/>
            <person name="Goodstein D."/>
            <person name="Egesi C.N."/>
            <person name="Featherston J."/>
            <person name="Asfaw A."/>
            <person name="Simpson G.G."/>
            <person name="Dolezel J."/>
            <person name="Hendre P.S."/>
            <person name="Van Deynze A."/>
            <person name="Kumar P.L."/>
            <person name="Obidiegwu J.E."/>
            <person name="Bhattacharjee R."/>
            <person name="Rokhsar D.S."/>
        </authorList>
    </citation>
    <scope>NUCLEOTIDE SEQUENCE [LARGE SCALE GENOMIC DNA]</scope>
    <source>
        <strain evidence="2">cv. TDa95/00328</strain>
    </source>
</reference>
<keyword evidence="1" id="KW-0489">Methyltransferase</keyword>
<keyword evidence="2" id="KW-1185">Reference proteome</keyword>
<gene>
    <name evidence="1" type="ORF">IHE45_09G008500</name>
</gene>
<dbReference type="Proteomes" id="UP000827976">
    <property type="component" value="Chromosome 9"/>
</dbReference>
<sequence length="538" mass="61096">MALASENELERHGMLTLCLPSLSEQDPLFNKKKRLSDVKGLSFEFQIKVPSPPEELWQMLNQMIWAARIVHLNEIELYFAEDDNSGPFSPRNELESLGTVLQIVKSSILNAKTERLQVLKFLLDQTEDIFNAVGAGNIVEMISNKFNSSAEDSLLKWGRTHGVETKLRIAYFEGAGRGAVAIEDLSIGDTALEIPKSLIISEDVLHESDMNEVFKELDGISADTMMLLWSMRERHNSESRFRFYFEALPEEFHTGLSFGIDALTTLEGTLLFEELLQAKEHLRQQYDELCHTLFSNHPKIFQPELYSWEQFLWACELWYSNGMKVILSDGKLKTCLVPIAGLLNHSICPHIIHYGRVDSATKSLKFPLSRPCKKGEQCYLSYGSFPGSHFVTFYGFLPKGDNPYDVIPLDIEAPHAEDTHSASDWTTHMVRGTWLSKSKEPPSCGLPSPLLYHLRSIIEYDGNQLPPSPSRRVEIERAVIETIISIFKPMMESLSHTDDFDREISNWDVKLALDYKDLQRKIISSVLASSTIALQMLS</sequence>
<comment type="caution">
    <text evidence="1">The sequence shown here is derived from an EMBL/GenBank/DDBJ whole genome shotgun (WGS) entry which is preliminary data.</text>
</comment>
<name>A0ACB7VCW8_DIOAL</name>
<proteinExistence type="predicted"/>
<evidence type="ECO:0000313" key="1">
    <source>
        <dbReference type="EMBL" id="KAH7671750.1"/>
    </source>
</evidence>
<dbReference type="EC" id="2.1.1.127" evidence="1"/>
<evidence type="ECO:0000313" key="2">
    <source>
        <dbReference type="Proteomes" id="UP000827976"/>
    </source>
</evidence>
<accession>A0ACB7VCW8</accession>
<protein>
    <submittedName>
        <fullName evidence="1">[Ribulose-bisphosphate carboxylase]-lysine N-methyltransferase protein</fullName>
        <ecNumber evidence="1">2.1.1.127</ecNumber>
        <ecNumber evidence="1">2.1.1.259</ecNumber>
    </submittedName>
</protein>